<dbReference type="InterPro" id="IPR036691">
    <property type="entry name" value="Endo/exonu/phosph_ase_sf"/>
</dbReference>
<evidence type="ECO:0000313" key="1">
    <source>
        <dbReference type="EMBL" id="KAK7306501.1"/>
    </source>
</evidence>
<gene>
    <name evidence="1" type="ORF">VNO77_44448</name>
</gene>
<dbReference type="Proteomes" id="UP001367508">
    <property type="component" value="Unassembled WGS sequence"/>
</dbReference>
<accession>A0AAN9PQC8</accession>
<proteinExistence type="predicted"/>
<sequence length="292" mass="33574">MEIRRRTMRTSETDALNGDQRNCEWATKPAIGRFRGLLMIWDSSIIKKVSGIQGNGFMGAAFVYQGNTCVVVNVYSSFSKEVKMAQWGQIYAERARSTEDLRYIAGDFNSVQAEEERRSRMGVVSQTDMEIFNNFIGAMEVEEPQLYGRKYTWMNTEGTAMLVLEEWRRKMGESAQWIRMTGAQSHSDRFLNCLLEEASLTQVIPEAIQRNLVAKFTREEIDQTLLLECGNNKSPGPDDGFWYLMFMREASEPTHNGQLPCVMTAILFFFMNGSVIENLEGDPTYYLEQKEW</sequence>
<evidence type="ECO:0008006" key="3">
    <source>
        <dbReference type="Google" id="ProtNLM"/>
    </source>
</evidence>
<dbReference type="SUPFAM" id="SSF56219">
    <property type="entry name" value="DNase I-like"/>
    <property type="match status" value="1"/>
</dbReference>
<name>A0AAN9PQC8_CANGL</name>
<comment type="caution">
    <text evidence="1">The sequence shown here is derived from an EMBL/GenBank/DDBJ whole genome shotgun (WGS) entry which is preliminary data.</text>
</comment>
<dbReference type="EMBL" id="JAYMYQ010000011">
    <property type="protein sequence ID" value="KAK7306501.1"/>
    <property type="molecule type" value="Genomic_DNA"/>
</dbReference>
<dbReference type="Gene3D" id="3.60.10.10">
    <property type="entry name" value="Endonuclease/exonuclease/phosphatase"/>
    <property type="match status" value="1"/>
</dbReference>
<evidence type="ECO:0000313" key="2">
    <source>
        <dbReference type="Proteomes" id="UP001367508"/>
    </source>
</evidence>
<protein>
    <recommendedName>
        <fullName evidence="3">Endonuclease/exonuclease/phosphatase domain-containing protein</fullName>
    </recommendedName>
</protein>
<dbReference type="AlphaFoldDB" id="A0AAN9PQC8"/>
<reference evidence="1 2" key="1">
    <citation type="submission" date="2024-01" db="EMBL/GenBank/DDBJ databases">
        <title>The genomes of 5 underutilized Papilionoideae crops provide insights into root nodulation and disease resistanc.</title>
        <authorList>
            <person name="Jiang F."/>
        </authorList>
    </citation>
    <scope>NUCLEOTIDE SEQUENCE [LARGE SCALE GENOMIC DNA]</scope>
    <source>
        <strain evidence="1">LVBAO_FW01</strain>
        <tissue evidence="1">Leaves</tissue>
    </source>
</reference>
<keyword evidence="2" id="KW-1185">Reference proteome</keyword>
<organism evidence="1 2">
    <name type="scientific">Canavalia gladiata</name>
    <name type="common">Sword bean</name>
    <name type="synonym">Dolichos gladiatus</name>
    <dbReference type="NCBI Taxonomy" id="3824"/>
    <lineage>
        <taxon>Eukaryota</taxon>
        <taxon>Viridiplantae</taxon>
        <taxon>Streptophyta</taxon>
        <taxon>Embryophyta</taxon>
        <taxon>Tracheophyta</taxon>
        <taxon>Spermatophyta</taxon>
        <taxon>Magnoliopsida</taxon>
        <taxon>eudicotyledons</taxon>
        <taxon>Gunneridae</taxon>
        <taxon>Pentapetalae</taxon>
        <taxon>rosids</taxon>
        <taxon>fabids</taxon>
        <taxon>Fabales</taxon>
        <taxon>Fabaceae</taxon>
        <taxon>Papilionoideae</taxon>
        <taxon>50 kb inversion clade</taxon>
        <taxon>NPAAA clade</taxon>
        <taxon>indigoferoid/millettioid clade</taxon>
        <taxon>Phaseoleae</taxon>
        <taxon>Canavalia</taxon>
    </lineage>
</organism>